<dbReference type="InterPro" id="IPR004610">
    <property type="entry name" value="RecJ"/>
</dbReference>
<keyword evidence="6" id="KW-0175">Coiled coil</keyword>
<dbReference type="GO" id="GO:0006281">
    <property type="term" value="P:DNA repair"/>
    <property type="evidence" value="ECO:0007669"/>
    <property type="project" value="InterPro"/>
</dbReference>
<proteinExistence type="inferred from homology"/>
<dbReference type="GO" id="GO:0008409">
    <property type="term" value="F:5'-3' exonuclease activity"/>
    <property type="evidence" value="ECO:0007669"/>
    <property type="project" value="InterPro"/>
</dbReference>
<dbReference type="PATRIC" id="fig|1618337.4.peg.108"/>
<dbReference type="STRING" id="1618337.UT28_C0001G0110"/>
<dbReference type="EMBL" id="CP011213">
    <property type="protein sequence ID" value="AKM81925.1"/>
    <property type="molecule type" value="Genomic_DNA"/>
</dbReference>
<organism evidence="10 11">
    <name type="scientific">Berkelbacteria bacterium GW2011_GWE1_39_12</name>
    <dbReference type="NCBI Taxonomy" id="1618337"/>
    <lineage>
        <taxon>Bacteria</taxon>
        <taxon>Candidatus Berkelbacteria</taxon>
    </lineage>
</organism>
<gene>
    <name evidence="10" type="ORF">UT28_C0001G0110</name>
</gene>
<evidence type="ECO:0000256" key="4">
    <source>
        <dbReference type="ARBA" id="ARBA00022801"/>
    </source>
</evidence>
<dbReference type="GO" id="GO:0003676">
    <property type="term" value="F:nucleic acid binding"/>
    <property type="evidence" value="ECO:0007669"/>
    <property type="project" value="InterPro"/>
</dbReference>
<evidence type="ECO:0000256" key="5">
    <source>
        <dbReference type="ARBA" id="ARBA00022839"/>
    </source>
</evidence>
<evidence type="ECO:0000259" key="7">
    <source>
        <dbReference type="Pfam" id="PF01368"/>
    </source>
</evidence>
<dbReference type="Pfam" id="PF01368">
    <property type="entry name" value="DHH"/>
    <property type="match status" value="1"/>
</dbReference>
<evidence type="ECO:0000256" key="1">
    <source>
        <dbReference type="ARBA" id="ARBA00005915"/>
    </source>
</evidence>
<evidence type="ECO:0000256" key="2">
    <source>
        <dbReference type="ARBA" id="ARBA00019841"/>
    </source>
</evidence>
<dbReference type="Gene3D" id="3.90.1640.30">
    <property type="match status" value="1"/>
</dbReference>
<sequence>MKNNCLKNWIVEKKYSDDLIEQLLLNRKIKREDFDKFINPDFAAGLHDPFLLPDMDKAVERIIKATDQKETIGIFGDYDADGVPSSALLCSVLEEKFNCSCLVYIPVRKEGYGLNKRGIDYFKENKVSLIITTDLGIRELKNAKVVKKLGIDLIITDHHEQGPELPEALAVIDPKIKTSKYPFRELSGGGVAFKLLQALGQKTGKLTESDLKWMFDLICITTICDVVPLVDENRIFAKFGLVVLRKTKNLGLQKLYNIAAIDKATIDTYTVGFQIGPRLNAPGRMDKANESYNLLREKNEKKAEELAKELNDINIARQEELDRVIKEAQSAIEKGNLSKNKVICISNKNWPSGLVGLVAGRITEEFSRPCFIFEEGEEFSKGSGRSIDGFDLVSALEETKDILENYGGHTKAAGLTIANSQIDAFYDRMIAMAENRLKESDLIPRIKIDALIKPEEISLDIFKKIQQLEPFGLGNPRPVFTMENIKVTNLKTIGQENKHLKFKVDNIDCIGFGLGYLLKSLTDKKIDLAFSIDENVWNGRTNLQLKIVDIKY</sequence>
<name>A0A0G4B2W8_9BACT</name>
<accession>A0A0G4B2W8</accession>
<feature type="domain" description="DHHA1" evidence="8">
    <location>
        <begin position="341"/>
        <end position="432"/>
    </location>
</feature>
<dbReference type="Gene3D" id="2.40.50.460">
    <property type="match status" value="1"/>
</dbReference>
<dbReference type="NCBIfam" id="TIGR00644">
    <property type="entry name" value="recJ"/>
    <property type="match status" value="1"/>
</dbReference>
<feature type="domain" description="DDH" evidence="7">
    <location>
        <begin position="72"/>
        <end position="206"/>
    </location>
</feature>
<dbReference type="KEGG" id="bbgw:UT28_C0001G0110"/>
<evidence type="ECO:0000313" key="11">
    <source>
        <dbReference type="Proteomes" id="UP000035648"/>
    </source>
</evidence>
<evidence type="ECO:0000259" key="8">
    <source>
        <dbReference type="Pfam" id="PF02272"/>
    </source>
</evidence>
<reference evidence="10 11" key="1">
    <citation type="journal article" date="2015" name="Nature">
        <title>rRNA introns, odd ribosomes, and small enigmatic genomes across a large radiation of phyla.</title>
        <authorList>
            <person name="Brown C.T."/>
            <person name="Hug L.A."/>
            <person name="Thomas B.C."/>
            <person name="Sharon I."/>
            <person name="Castelle C.J."/>
            <person name="Singh A."/>
            <person name="Wilkins M.J."/>
            <person name="Williams K.H."/>
            <person name="Banfield J.F."/>
        </authorList>
    </citation>
    <scope>NUCLEOTIDE SEQUENCE [LARGE SCALE GENOMIC DNA]</scope>
</reference>
<feature type="coiled-coil region" evidence="6">
    <location>
        <begin position="285"/>
        <end position="323"/>
    </location>
</feature>
<dbReference type="InterPro" id="IPR051673">
    <property type="entry name" value="SSDNA_exonuclease_RecJ"/>
</dbReference>
<dbReference type="Pfam" id="PF02272">
    <property type="entry name" value="DHHA1"/>
    <property type="match status" value="1"/>
</dbReference>
<comment type="similarity">
    <text evidence="1">Belongs to the RecJ family.</text>
</comment>
<keyword evidence="3" id="KW-0540">Nuclease</keyword>
<evidence type="ECO:0000256" key="6">
    <source>
        <dbReference type="SAM" id="Coils"/>
    </source>
</evidence>
<dbReference type="InterPro" id="IPR001667">
    <property type="entry name" value="DDH_dom"/>
</dbReference>
<keyword evidence="5 10" id="KW-0269">Exonuclease</keyword>
<feature type="domain" description="RecJ OB" evidence="9">
    <location>
        <begin position="448"/>
        <end position="549"/>
    </location>
</feature>
<dbReference type="SUPFAM" id="SSF64182">
    <property type="entry name" value="DHH phosphoesterases"/>
    <property type="match status" value="1"/>
</dbReference>
<dbReference type="InterPro" id="IPR041122">
    <property type="entry name" value="RecJ_OB"/>
</dbReference>
<dbReference type="PANTHER" id="PTHR30255:SF2">
    <property type="entry name" value="SINGLE-STRANDED-DNA-SPECIFIC EXONUCLEASE RECJ"/>
    <property type="match status" value="1"/>
</dbReference>
<evidence type="ECO:0000256" key="3">
    <source>
        <dbReference type="ARBA" id="ARBA00022722"/>
    </source>
</evidence>
<dbReference type="InterPro" id="IPR038763">
    <property type="entry name" value="DHH_sf"/>
</dbReference>
<protein>
    <recommendedName>
        <fullName evidence="2">Single-stranded-DNA-specific exonuclease RecJ</fullName>
    </recommendedName>
</protein>
<dbReference type="PANTHER" id="PTHR30255">
    <property type="entry name" value="SINGLE-STRANDED-DNA-SPECIFIC EXONUCLEASE RECJ"/>
    <property type="match status" value="1"/>
</dbReference>
<evidence type="ECO:0000259" key="9">
    <source>
        <dbReference type="Pfam" id="PF17768"/>
    </source>
</evidence>
<dbReference type="GO" id="GO:0006310">
    <property type="term" value="P:DNA recombination"/>
    <property type="evidence" value="ECO:0007669"/>
    <property type="project" value="InterPro"/>
</dbReference>
<dbReference type="Pfam" id="PF17768">
    <property type="entry name" value="RecJ_OB"/>
    <property type="match status" value="1"/>
</dbReference>
<dbReference type="Proteomes" id="UP000035648">
    <property type="component" value="Chromosome"/>
</dbReference>
<keyword evidence="4 10" id="KW-0378">Hydrolase</keyword>
<dbReference type="AlphaFoldDB" id="A0A0G4B2W8"/>
<dbReference type="InterPro" id="IPR003156">
    <property type="entry name" value="DHHA1_dom"/>
</dbReference>
<evidence type="ECO:0000313" key="10">
    <source>
        <dbReference type="EMBL" id="AKM81925.1"/>
    </source>
</evidence>